<dbReference type="PANTHER" id="PTHR31088">
    <property type="entry name" value="MEMBRANE-ASSOCIATED PROTEIN VIPP1, CHLOROPLASTIC"/>
    <property type="match status" value="1"/>
</dbReference>
<organism evidence="3 4">
    <name type="scientific">Lactuca virosa</name>
    <dbReference type="NCBI Taxonomy" id="75947"/>
    <lineage>
        <taxon>Eukaryota</taxon>
        <taxon>Viridiplantae</taxon>
        <taxon>Streptophyta</taxon>
        <taxon>Embryophyta</taxon>
        <taxon>Tracheophyta</taxon>
        <taxon>Spermatophyta</taxon>
        <taxon>Magnoliopsida</taxon>
        <taxon>eudicotyledons</taxon>
        <taxon>Gunneridae</taxon>
        <taxon>Pentapetalae</taxon>
        <taxon>asterids</taxon>
        <taxon>campanulids</taxon>
        <taxon>Asterales</taxon>
        <taxon>Asteraceae</taxon>
        <taxon>Cichorioideae</taxon>
        <taxon>Cichorieae</taxon>
        <taxon>Lactucinae</taxon>
        <taxon>Lactuca</taxon>
    </lineage>
</organism>
<accession>A0AAU9PLA4</accession>
<dbReference type="InterPro" id="IPR007157">
    <property type="entry name" value="PspA_VIPP1"/>
</dbReference>
<dbReference type="InterPro" id="IPR015915">
    <property type="entry name" value="Kelch-typ_b-propeller"/>
</dbReference>
<keyword evidence="4" id="KW-1185">Reference proteome</keyword>
<reference evidence="3 4" key="1">
    <citation type="submission" date="2022-01" db="EMBL/GenBank/DDBJ databases">
        <authorList>
            <person name="Xiong W."/>
            <person name="Schranz E."/>
        </authorList>
    </citation>
    <scope>NUCLEOTIDE SEQUENCE [LARGE SCALE GENOMIC DNA]</scope>
</reference>
<name>A0AAU9PLA4_9ASTR</name>
<keyword evidence="2" id="KW-0175">Coiled coil</keyword>
<dbReference type="InterPro" id="IPR011043">
    <property type="entry name" value="Gal_Oxase/kelch_b-propeller"/>
</dbReference>
<evidence type="ECO:0000313" key="3">
    <source>
        <dbReference type="EMBL" id="CAH1450859.1"/>
    </source>
</evidence>
<comment type="caution">
    <text evidence="3">The sequence shown here is derived from an EMBL/GenBank/DDBJ whole genome shotgun (WGS) entry which is preliminary data.</text>
</comment>
<dbReference type="Proteomes" id="UP001157418">
    <property type="component" value="Unassembled WGS sequence"/>
</dbReference>
<dbReference type="EMBL" id="CAKMRJ010005634">
    <property type="protein sequence ID" value="CAH1450859.1"/>
    <property type="molecule type" value="Genomic_DNA"/>
</dbReference>
<feature type="coiled-coil region" evidence="2">
    <location>
        <begin position="176"/>
        <end position="249"/>
    </location>
</feature>
<comment type="similarity">
    <text evidence="1">Belongs to the PspA/Vipp/IM30 family.</text>
</comment>
<evidence type="ECO:0000313" key="4">
    <source>
        <dbReference type="Proteomes" id="UP001157418"/>
    </source>
</evidence>
<dbReference type="SUPFAM" id="SSF50965">
    <property type="entry name" value="Galactose oxidase, central domain"/>
    <property type="match status" value="1"/>
</dbReference>
<dbReference type="Pfam" id="PF04012">
    <property type="entry name" value="PspA_IM30"/>
    <property type="match status" value="1"/>
</dbReference>
<evidence type="ECO:0000256" key="1">
    <source>
        <dbReference type="ARBA" id="ARBA00043985"/>
    </source>
</evidence>
<gene>
    <name evidence="3" type="ORF">LVIROSA_LOCUS36257</name>
</gene>
<dbReference type="PANTHER" id="PTHR31088:SF12">
    <property type="entry name" value="MEMBRANE-ASSOCIATED PROTEIN VIPP1, CHLOROPLASTIC"/>
    <property type="match status" value="1"/>
</dbReference>
<protein>
    <submittedName>
        <fullName evidence="3">Uncharacterized protein</fullName>
    </submittedName>
</protein>
<dbReference type="Gene3D" id="2.120.10.80">
    <property type="entry name" value="Kelch-type beta propeller"/>
    <property type="match status" value="1"/>
</dbReference>
<proteinExistence type="inferred from homology"/>
<dbReference type="AlphaFoldDB" id="A0AAU9PLA4"/>
<evidence type="ECO:0000256" key="2">
    <source>
        <dbReference type="SAM" id="Coils"/>
    </source>
</evidence>
<sequence>MFPFTDRVVPPSKCFPISDRPSLSQQSELRIRLWTQFFTFSNVCHWWFGRRLYSFIPDSFNHNLHRVLVCLNLWLKVVCFSRLLSSRLTMPSKASPPPATTPTSGYSHVAALYDDKLLLVFGRTSKSKSLNDLYSLDFETVMWSRIKWYIVGSGSRKKNDNAASLRTQHDQHKGVVENLVNNTRILESTIQDAKSKKDNLKARAQSAKTATKVSEMLVNVNTSSALSAFEKMEEKVMTMESQAEALNQLTSDDLEGKVNFLFFSVNSMQYGYSFVFYFGYGVFDPLQKLASVGADTDKDIIEFLMSEVEAKDITY</sequence>